<feature type="compositionally biased region" description="Basic and acidic residues" evidence="2">
    <location>
        <begin position="414"/>
        <end position="424"/>
    </location>
</feature>
<organism evidence="3 4">
    <name type="scientific">Saguinus oedipus</name>
    <name type="common">Cotton-top tamarin</name>
    <name type="synonym">Oedipomidas oedipus</name>
    <dbReference type="NCBI Taxonomy" id="9490"/>
    <lineage>
        <taxon>Eukaryota</taxon>
        <taxon>Metazoa</taxon>
        <taxon>Chordata</taxon>
        <taxon>Craniata</taxon>
        <taxon>Vertebrata</taxon>
        <taxon>Euteleostomi</taxon>
        <taxon>Mammalia</taxon>
        <taxon>Eutheria</taxon>
        <taxon>Euarchontoglires</taxon>
        <taxon>Primates</taxon>
        <taxon>Haplorrhini</taxon>
        <taxon>Platyrrhini</taxon>
        <taxon>Cebidae</taxon>
        <taxon>Callitrichinae</taxon>
        <taxon>Saguinus</taxon>
    </lineage>
</organism>
<sequence>MAVSLASGMAELLKQHHFLTWSNVNNLVTNCFVDVVVGFDVSTQEKGQTLLEGQPWMETYLQDILRAISSLNGVSCEVGTETQVSVAFQVTNAIEKYSPKFEIYSENILNSLKDVTVKGPSLLDANLLNSLWDTFQNKSAARGKVVLLFSDGLDDDVEKLEQKSDELRKEEKKVAFSMDKKYLSLASHPLTQDFTGRYHILVTTWFSAQVKTVIKNETFKLKTGLNALITVAVDGPADSSDLADLPYIEFGKGFEYRTQLSIGMRDLGSRLSKQLVNVAERTCCCLFCKCIGEDGTMGDSGPPGKKDSERMERKGPPGFKGSEGYLGEEGIAGDRGAPGPVGEQGTKGCHGTKGPKGNRGLNGQEGEVGESGIDGLNGEQGDNGLPGSKGEKGDEGSQGAPGVDNSIEGPAGLKGEHGRQVSSL</sequence>
<dbReference type="Pfam" id="PF01391">
    <property type="entry name" value="Collagen"/>
    <property type="match status" value="1"/>
</dbReference>
<evidence type="ECO:0000313" key="4">
    <source>
        <dbReference type="Proteomes" id="UP001266305"/>
    </source>
</evidence>
<dbReference type="InterPro" id="IPR008160">
    <property type="entry name" value="Collagen"/>
</dbReference>
<protein>
    <submittedName>
        <fullName evidence="3">Collagen alpha-6(VI) chain</fullName>
    </submittedName>
</protein>
<keyword evidence="4" id="KW-1185">Reference proteome</keyword>
<dbReference type="EMBL" id="JASSZA010000017">
    <property type="protein sequence ID" value="KAK2090305.1"/>
    <property type="molecule type" value="Genomic_DNA"/>
</dbReference>
<dbReference type="PANTHER" id="PTHR24637">
    <property type="entry name" value="COLLAGEN"/>
    <property type="match status" value="1"/>
</dbReference>
<comment type="caution">
    <text evidence="3">The sequence shown here is derived from an EMBL/GenBank/DDBJ whole genome shotgun (WGS) entry which is preliminary data.</text>
</comment>
<dbReference type="GO" id="GO:0005581">
    <property type="term" value="C:collagen trimer"/>
    <property type="evidence" value="ECO:0007669"/>
    <property type="project" value="UniProtKB-KW"/>
</dbReference>
<feature type="compositionally biased region" description="Basic and acidic residues" evidence="2">
    <location>
        <begin position="304"/>
        <end position="315"/>
    </location>
</feature>
<gene>
    <name evidence="3" type="primary">COL6A6_2</name>
    <name evidence="3" type="ORF">P7K49_031561</name>
</gene>
<keyword evidence="3" id="KW-0176">Collagen</keyword>
<proteinExistence type="predicted"/>
<accession>A0ABQ9TZR0</accession>
<dbReference type="SUPFAM" id="SSF53300">
    <property type="entry name" value="vWA-like"/>
    <property type="match status" value="1"/>
</dbReference>
<reference evidence="3 4" key="1">
    <citation type="submission" date="2023-05" db="EMBL/GenBank/DDBJ databases">
        <title>B98-5 Cell Line De Novo Hybrid Assembly: An Optical Mapping Approach.</title>
        <authorList>
            <person name="Kananen K."/>
            <person name="Auerbach J.A."/>
            <person name="Kautto E."/>
            <person name="Blachly J.S."/>
        </authorList>
    </citation>
    <scope>NUCLEOTIDE SEQUENCE [LARGE SCALE GENOMIC DNA]</scope>
    <source>
        <strain evidence="3">B95-8</strain>
        <tissue evidence="3">Cell line</tissue>
    </source>
</reference>
<dbReference type="InterPro" id="IPR036465">
    <property type="entry name" value="vWFA_dom_sf"/>
</dbReference>
<evidence type="ECO:0000256" key="1">
    <source>
        <dbReference type="SAM" id="Coils"/>
    </source>
</evidence>
<name>A0ABQ9TZR0_SAGOE</name>
<dbReference type="Proteomes" id="UP001266305">
    <property type="component" value="Unassembled WGS sequence"/>
</dbReference>
<feature type="region of interest" description="Disordered" evidence="2">
    <location>
        <begin position="297"/>
        <end position="424"/>
    </location>
</feature>
<feature type="coiled-coil region" evidence="1">
    <location>
        <begin position="150"/>
        <end position="180"/>
    </location>
</feature>
<dbReference type="PANTHER" id="PTHR24637:SF417">
    <property type="entry name" value="COL_CUTICLE_N DOMAIN-CONTAINING PROTEIN"/>
    <property type="match status" value="1"/>
</dbReference>
<evidence type="ECO:0000313" key="3">
    <source>
        <dbReference type="EMBL" id="KAK2090305.1"/>
    </source>
</evidence>
<evidence type="ECO:0000256" key="2">
    <source>
        <dbReference type="SAM" id="MobiDB-lite"/>
    </source>
</evidence>
<keyword evidence="1" id="KW-0175">Coiled coil</keyword>